<dbReference type="GO" id="GO:0004197">
    <property type="term" value="F:cysteine-type endopeptidase activity"/>
    <property type="evidence" value="ECO:0007669"/>
    <property type="project" value="InterPro"/>
</dbReference>
<dbReference type="Pfam" id="PF01364">
    <property type="entry name" value="Peptidase_C25"/>
    <property type="match status" value="1"/>
</dbReference>
<evidence type="ECO:0008006" key="7">
    <source>
        <dbReference type="Google" id="ProtNLM"/>
    </source>
</evidence>
<dbReference type="AlphaFoldDB" id="A0A0S8FU54"/>
<evidence type="ECO:0000256" key="1">
    <source>
        <dbReference type="ARBA" id="ARBA00022729"/>
    </source>
</evidence>
<feature type="domain" description="FlgD/Vpr Ig-like" evidence="4">
    <location>
        <begin position="1072"/>
        <end position="1136"/>
    </location>
</feature>
<dbReference type="NCBIfam" id="TIGR04183">
    <property type="entry name" value="Por_Secre_tail"/>
    <property type="match status" value="1"/>
</dbReference>
<accession>A0A0S8FU54</accession>
<dbReference type="GO" id="GO:0006508">
    <property type="term" value="P:proteolysis"/>
    <property type="evidence" value="ECO:0007669"/>
    <property type="project" value="InterPro"/>
</dbReference>
<protein>
    <recommendedName>
        <fullName evidence="7">Gingipain domain-containing protein</fullName>
    </recommendedName>
</protein>
<dbReference type="Gene3D" id="2.60.40.4070">
    <property type="match status" value="1"/>
</dbReference>
<dbReference type="InterPro" id="IPR038490">
    <property type="entry name" value="Gingipain_propep_sf"/>
</dbReference>
<name>A0A0S8FU54_UNCW3</name>
<feature type="domain" description="Gingipain" evidence="2">
    <location>
        <begin position="204"/>
        <end position="565"/>
    </location>
</feature>
<dbReference type="InterPro" id="IPR001769">
    <property type="entry name" value="Gingipain"/>
</dbReference>
<reference evidence="5 6" key="1">
    <citation type="journal article" date="2015" name="Microbiome">
        <title>Genomic resolution of linkages in carbon, nitrogen, and sulfur cycling among widespread estuary sediment bacteria.</title>
        <authorList>
            <person name="Baker B.J."/>
            <person name="Lazar C.S."/>
            <person name="Teske A.P."/>
            <person name="Dick G.J."/>
        </authorList>
    </citation>
    <scope>NUCLEOTIDE SEQUENCE [LARGE SCALE GENOMIC DNA]</scope>
    <source>
        <strain evidence="5">SM23_42</strain>
    </source>
</reference>
<dbReference type="STRING" id="1703779.AMJ83_03585"/>
<dbReference type="Pfam" id="PF13860">
    <property type="entry name" value="FlgD_ig"/>
    <property type="match status" value="1"/>
</dbReference>
<dbReference type="SUPFAM" id="SSF52129">
    <property type="entry name" value="Caspase-like"/>
    <property type="match status" value="1"/>
</dbReference>
<dbReference type="InterPro" id="IPR012600">
    <property type="entry name" value="Propeptide_C25"/>
</dbReference>
<evidence type="ECO:0000313" key="5">
    <source>
        <dbReference type="EMBL" id="KPK64094.1"/>
    </source>
</evidence>
<dbReference type="Gene3D" id="2.60.40.10">
    <property type="entry name" value="Immunoglobulins"/>
    <property type="match status" value="1"/>
</dbReference>
<evidence type="ECO:0000259" key="2">
    <source>
        <dbReference type="Pfam" id="PF01364"/>
    </source>
</evidence>
<dbReference type="Gene3D" id="2.60.120.200">
    <property type="match status" value="1"/>
</dbReference>
<comment type="caution">
    <text evidence="5">The sequence shown here is derived from an EMBL/GenBank/DDBJ whole genome shotgun (WGS) entry which is preliminary data.</text>
</comment>
<evidence type="ECO:0000259" key="4">
    <source>
        <dbReference type="Pfam" id="PF13860"/>
    </source>
</evidence>
<dbReference type="Gene3D" id="3.40.50.10390">
    <property type="entry name" value="Gingipain r, domain 1"/>
    <property type="match status" value="1"/>
</dbReference>
<evidence type="ECO:0000313" key="6">
    <source>
        <dbReference type="Proteomes" id="UP000051373"/>
    </source>
</evidence>
<dbReference type="Gene3D" id="2.60.40.3800">
    <property type="match status" value="1"/>
</dbReference>
<dbReference type="InterPro" id="IPR029030">
    <property type="entry name" value="Caspase-like_dom_sf"/>
</dbReference>
<dbReference type="InterPro" id="IPR025965">
    <property type="entry name" value="FlgD/Vpr_Ig-like"/>
</dbReference>
<gene>
    <name evidence="5" type="ORF">AMJ83_03585</name>
</gene>
<dbReference type="InterPro" id="IPR029031">
    <property type="entry name" value="Gingipain_N_sf"/>
</dbReference>
<dbReference type="InterPro" id="IPR013783">
    <property type="entry name" value="Ig-like_fold"/>
</dbReference>
<dbReference type="Proteomes" id="UP000051373">
    <property type="component" value="Unassembled WGS sequence"/>
</dbReference>
<dbReference type="Gene3D" id="3.40.50.1460">
    <property type="match status" value="1"/>
</dbReference>
<proteinExistence type="predicted"/>
<organism evidence="5 6">
    <name type="scientific">candidate division WOR_3 bacterium SM23_42</name>
    <dbReference type="NCBI Taxonomy" id="1703779"/>
    <lineage>
        <taxon>Bacteria</taxon>
        <taxon>Bacteria division WOR-3</taxon>
    </lineage>
</organism>
<evidence type="ECO:0000259" key="3">
    <source>
        <dbReference type="Pfam" id="PF08126"/>
    </source>
</evidence>
<keyword evidence="1" id="KW-0732">Signal</keyword>
<sequence>MIIALLSLLITSTQSTEIQHVDFYTRDIQYEFVDGYTKVRIKGCEITDAVGAPEIPVKAIRVALPANARVIKVQIIETETEVLEGEYLLSCAQPPAILSREEVAQNVLPDQNIYDSERLYPRQIIELSGVGQYDNSQICELLVYPLQYKPKLKQLVYHKSIEFRITHEGGMRQPSRRTTLGKLVINPEDIIQTKPFTARSNVEYLMITNPPMDTVFERLAQWKTKKGIPTQVRTRDWILSNYTGEDDAACIRNYIKTLPDSNTQYVLLGGDTNIVPCRFAYAMTCSAFIWDREDSLPCDLYYADLQGDWNFDDDGLYGEVEDSIDLYPDLLVGRAPVSSIAQAQNFVDKILTYEKNPPYDYLDNALLLAEILWWSPYTDQAIHKNNIEAQTFPPNLSVTKLYESSGNESRSSVMAAIRDGQNIINHDGHGSTTVMGVGSGYLNRADCDTITNAPEYGILFSIGCWTAAFDFYCIAEAWMNNTNGGGVAFIGNSSYGWGSPGNPGFGYSDIFDNRFFYSLLVEDNHHIGEALSMAKAHFIPYSREKNVYRWHQYQLNLLGDPEMMVWTALPESIAVAAPQSIPLGSSQILFMVTNKNTGEPIKDALVCLMKGEESYASGRTDVSGQIFLEASPTDLGDFDLTVSGHNYISLETTIPVVSGSYVNYRGWLINDSLGNADAIANPNEDIFLSVILKNEGSTAASNINLTLRSQDSYVTIEDSTEYLGVLSTGDSLCIDNAFGISIGNATNGHTVCFELEITETSRTLTYYPGILIGTPILSIAEFLVSNAPTMPGDTAMIYLNIANTGYGCAHAPIVAISTTDPYVTLLSDSILPSDIPPETTQTVGPFSVAVAPTCPSGHHPQLSFTLNTESYSYNEDIALLIGETGFADNIESGSGLWTTGGQNNMWHVSELRSFSPTHSWYCGQEINGQYGNNMNCYIQTVPFMVDHNSTVRFRRWFEVPIYGSDGIYVIVMRGNDSDTLDFIGTGGALGNGRGIQGDWFEESYSLDQYSGGDTIQIRIAFVSDYDGSVAEGFYIDDVNVESITAIEEYVNEGTQMLMLEACPNPFRSMTDIRYETTNANQEIALKIYDVSGRMVKSYTELSAAVGHQSSVMWDGTDENGRELSPGVYFIRLSTGNAHACAKAVLVH</sequence>
<feature type="domain" description="Gingipain propeptide" evidence="3">
    <location>
        <begin position="38"/>
        <end position="168"/>
    </location>
</feature>
<dbReference type="Pfam" id="PF08126">
    <property type="entry name" value="Propeptide_C25"/>
    <property type="match status" value="1"/>
</dbReference>
<dbReference type="InterPro" id="IPR026444">
    <property type="entry name" value="Secre_tail"/>
</dbReference>
<dbReference type="EMBL" id="LJUJ01000005">
    <property type="protein sequence ID" value="KPK64094.1"/>
    <property type="molecule type" value="Genomic_DNA"/>
</dbReference>